<accession>A0ACC0ACL4</accession>
<gene>
    <name evidence="1" type="ORF">M9H77_27485</name>
</gene>
<sequence>MWKIISDSRAEDDDDEEDEMLFQTFNVEKNIGMDIDIDSPSQKRNGRGKSSGKAIEKRICENKALRDHFNKGLYSLVELESLSSTMLHSRTSIEELVWKKSQCIENGEHVEEDEILADTLTKRAVYITGGLWSYATKKNSNVLVQLDHLQTIQQDLLNN</sequence>
<name>A0ACC0ACL4_CATRO</name>
<reference evidence="2" key="1">
    <citation type="journal article" date="2023" name="Nat. Plants">
        <title>Single-cell RNA sequencing provides a high-resolution roadmap for understanding the multicellular compartmentation of specialized metabolism.</title>
        <authorList>
            <person name="Sun S."/>
            <person name="Shen X."/>
            <person name="Li Y."/>
            <person name="Li Y."/>
            <person name="Wang S."/>
            <person name="Li R."/>
            <person name="Zhang H."/>
            <person name="Shen G."/>
            <person name="Guo B."/>
            <person name="Wei J."/>
            <person name="Xu J."/>
            <person name="St-Pierre B."/>
            <person name="Chen S."/>
            <person name="Sun C."/>
        </authorList>
    </citation>
    <scope>NUCLEOTIDE SEQUENCE [LARGE SCALE GENOMIC DNA]</scope>
</reference>
<evidence type="ECO:0000313" key="2">
    <source>
        <dbReference type="Proteomes" id="UP001060085"/>
    </source>
</evidence>
<evidence type="ECO:0000313" key="1">
    <source>
        <dbReference type="EMBL" id="KAI5658692.1"/>
    </source>
</evidence>
<dbReference type="EMBL" id="CM044706">
    <property type="protein sequence ID" value="KAI5658692.1"/>
    <property type="molecule type" value="Genomic_DNA"/>
</dbReference>
<keyword evidence="2" id="KW-1185">Reference proteome</keyword>
<organism evidence="1 2">
    <name type="scientific">Catharanthus roseus</name>
    <name type="common">Madagascar periwinkle</name>
    <name type="synonym">Vinca rosea</name>
    <dbReference type="NCBI Taxonomy" id="4058"/>
    <lineage>
        <taxon>Eukaryota</taxon>
        <taxon>Viridiplantae</taxon>
        <taxon>Streptophyta</taxon>
        <taxon>Embryophyta</taxon>
        <taxon>Tracheophyta</taxon>
        <taxon>Spermatophyta</taxon>
        <taxon>Magnoliopsida</taxon>
        <taxon>eudicotyledons</taxon>
        <taxon>Gunneridae</taxon>
        <taxon>Pentapetalae</taxon>
        <taxon>asterids</taxon>
        <taxon>lamiids</taxon>
        <taxon>Gentianales</taxon>
        <taxon>Apocynaceae</taxon>
        <taxon>Rauvolfioideae</taxon>
        <taxon>Vinceae</taxon>
        <taxon>Catharanthinae</taxon>
        <taxon>Catharanthus</taxon>
    </lineage>
</organism>
<protein>
    <submittedName>
        <fullName evidence="1">Uncharacterized protein</fullName>
    </submittedName>
</protein>
<dbReference type="Proteomes" id="UP001060085">
    <property type="component" value="Linkage Group LG06"/>
</dbReference>
<comment type="caution">
    <text evidence="1">The sequence shown here is derived from an EMBL/GenBank/DDBJ whole genome shotgun (WGS) entry which is preliminary data.</text>
</comment>
<proteinExistence type="predicted"/>